<organism evidence="1 2">
    <name type="scientific">Janibacter alkaliphilus</name>
    <dbReference type="NCBI Taxonomy" id="1069963"/>
    <lineage>
        <taxon>Bacteria</taxon>
        <taxon>Bacillati</taxon>
        <taxon>Actinomycetota</taxon>
        <taxon>Actinomycetes</taxon>
        <taxon>Micrococcales</taxon>
        <taxon>Intrasporangiaceae</taxon>
        <taxon>Janibacter</taxon>
    </lineage>
</organism>
<keyword evidence="1" id="KW-0647">Proteasome</keyword>
<dbReference type="RefSeq" id="WP_179463384.1">
    <property type="nucleotide sequence ID" value="NZ_JACBZX010000001.1"/>
</dbReference>
<dbReference type="GO" id="GO:0000502">
    <property type="term" value="C:proteasome complex"/>
    <property type="evidence" value="ECO:0007669"/>
    <property type="project" value="UniProtKB-KW"/>
</dbReference>
<dbReference type="PANTHER" id="PTHR35610">
    <property type="entry name" value="3-ISOPROPYLMALATE DEHYDRATASE-RELATED"/>
    <property type="match status" value="1"/>
</dbReference>
<reference evidence="1 2" key="1">
    <citation type="submission" date="2020-07" db="EMBL/GenBank/DDBJ databases">
        <title>Sequencing the genomes of 1000 actinobacteria strains.</title>
        <authorList>
            <person name="Klenk H.-P."/>
        </authorList>
    </citation>
    <scope>NUCLEOTIDE SEQUENCE [LARGE SCALE GENOMIC DNA]</scope>
    <source>
        <strain evidence="1 2">DSM 24723</strain>
    </source>
</reference>
<dbReference type="EMBL" id="JACBZX010000001">
    <property type="protein sequence ID" value="NYG38144.1"/>
    <property type="molecule type" value="Genomic_DNA"/>
</dbReference>
<evidence type="ECO:0000313" key="2">
    <source>
        <dbReference type="Proteomes" id="UP000592181"/>
    </source>
</evidence>
<comment type="caution">
    <text evidence="1">The sequence shown here is derived from an EMBL/GenBank/DDBJ whole genome shotgun (WGS) entry which is preliminary data.</text>
</comment>
<keyword evidence="2" id="KW-1185">Reference proteome</keyword>
<dbReference type="InterPro" id="IPR038389">
    <property type="entry name" value="PSMG2_sf"/>
</dbReference>
<dbReference type="InterPro" id="IPR008492">
    <property type="entry name" value="Rv2714-like"/>
</dbReference>
<accession>A0A852XCG4</accession>
<dbReference type="Pfam" id="PF09754">
    <property type="entry name" value="PAC2"/>
    <property type="match status" value="1"/>
</dbReference>
<dbReference type="InterPro" id="IPR019151">
    <property type="entry name" value="Proteasome_assmbl_chaperone_2"/>
</dbReference>
<gene>
    <name evidence="1" type="ORF">BJY28_002613</name>
</gene>
<dbReference type="AlphaFoldDB" id="A0A852XCG4"/>
<proteinExistence type="predicted"/>
<evidence type="ECO:0000313" key="1">
    <source>
        <dbReference type="EMBL" id="NYG38144.1"/>
    </source>
</evidence>
<dbReference type="PIRSF" id="PIRSF028754">
    <property type="entry name" value="UCP028754"/>
    <property type="match status" value="1"/>
</dbReference>
<name>A0A852XCG4_9MICO</name>
<dbReference type="Proteomes" id="UP000592181">
    <property type="component" value="Unassembled WGS sequence"/>
</dbReference>
<sequence>MIEIADVPELQDPVMILAFEGWNDAGEAATTAVEHLSELWEAEPIAAIDPEDYYDFQVNRPRAVADGGTRRIQWRTTRVLLASPESLGRDVVIVSGVEPSFRWRAFTGELMTLADELGVTTVVTLGALLADVAHTRPVPVTTTSDDEETAHRLDLEKGRYEGPTGIVGVLADAARQQGLTSVSCWAAVPHYVGHAACPKAADALLGALEDLLESAIDHGELEDEGRAWERGVDELAEGDEEIGEYVSSLETAQDTTELPEASGDAIAKEFERYLRRRDGGQDG</sequence>
<dbReference type="SUPFAM" id="SSF159659">
    <property type="entry name" value="Cgl1923-like"/>
    <property type="match status" value="1"/>
</dbReference>
<protein>
    <submittedName>
        <fullName evidence="1">Proteasome assembly chaperone (PAC2) family protein</fullName>
    </submittedName>
</protein>
<dbReference type="Gene3D" id="3.40.50.10900">
    <property type="entry name" value="PAC-like subunit"/>
    <property type="match status" value="1"/>
</dbReference>